<name>A0A9E8S825_9MICO</name>
<sequence>MTETQLIAHWNTARWHIIVSQLAPTFLLAVTVWMLVDGLAETELPVRLAAIGILLASGVLGAVAQFAAANEGAAVIEELRRLDAPSAIARRIIATGRGVDVVRFVSPAIFVLVFIALLVALLA</sequence>
<evidence type="ECO:0000313" key="3">
    <source>
        <dbReference type="Proteomes" id="UP001164706"/>
    </source>
</evidence>
<dbReference type="Proteomes" id="UP001164706">
    <property type="component" value="Chromosome"/>
</dbReference>
<dbReference type="AlphaFoldDB" id="A0A9E8S825"/>
<gene>
    <name evidence="2" type="ORF">OVN18_11245</name>
</gene>
<evidence type="ECO:0000313" key="2">
    <source>
        <dbReference type="EMBL" id="WAB81110.1"/>
    </source>
</evidence>
<proteinExistence type="predicted"/>
<protein>
    <submittedName>
        <fullName evidence="2">Uncharacterized protein</fullName>
    </submittedName>
</protein>
<accession>A0A9E8S825</accession>
<keyword evidence="1" id="KW-0472">Membrane</keyword>
<keyword evidence="1" id="KW-1133">Transmembrane helix</keyword>
<keyword evidence="3" id="KW-1185">Reference proteome</keyword>
<keyword evidence="1" id="KW-0812">Transmembrane</keyword>
<reference evidence="2" key="1">
    <citation type="submission" date="2022-11" db="EMBL/GenBank/DDBJ databases">
        <title>Description of Microcella daejonensis nov. sp, isolated from riverside soil.</title>
        <authorList>
            <person name="Molina K.M."/>
            <person name="Kim S.B."/>
        </authorList>
    </citation>
    <scope>NUCLEOTIDE SEQUENCE</scope>
    <source>
        <strain evidence="2">MMS21-STM12</strain>
    </source>
</reference>
<dbReference type="EMBL" id="CP113089">
    <property type="protein sequence ID" value="WAB81110.1"/>
    <property type="molecule type" value="Genomic_DNA"/>
</dbReference>
<organism evidence="2 3">
    <name type="scientific">Microcella daejeonensis</name>
    <dbReference type="NCBI Taxonomy" id="2994971"/>
    <lineage>
        <taxon>Bacteria</taxon>
        <taxon>Bacillati</taxon>
        <taxon>Actinomycetota</taxon>
        <taxon>Actinomycetes</taxon>
        <taxon>Micrococcales</taxon>
        <taxon>Microbacteriaceae</taxon>
        <taxon>Microcella</taxon>
    </lineage>
</organism>
<feature type="transmembrane region" description="Helical" evidence="1">
    <location>
        <begin position="48"/>
        <end position="68"/>
    </location>
</feature>
<evidence type="ECO:0000256" key="1">
    <source>
        <dbReference type="SAM" id="Phobius"/>
    </source>
</evidence>
<feature type="transmembrane region" description="Helical" evidence="1">
    <location>
        <begin position="104"/>
        <end position="122"/>
    </location>
</feature>
<dbReference type="KEGG" id="mdb:OVN18_11245"/>
<dbReference type="RefSeq" id="WP_267737112.1">
    <property type="nucleotide sequence ID" value="NZ_CP113089.1"/>
</dbReference>
<feature type="transmembrane region" description="Helical" evidence="1">
    <location>
        <begin position="15"/>
        <end position="36"/>
    </location>
</feature>